<organism evidence="1 2">
    <name type="scientific">Aureimonas glaciei</name>
    <dbReference type="NCBI Taxonomy" id="1776957"/>
    <lineage>
        <taxon>Bacteria</taxon>
        <taxon>Pseudomonadati</taxon>
        <taxon>Pseudomonadota</taxon>
        <taxon>Alphaproteobacteria</taxon>
        <taxon>Hyphomicrobiales</taxon>
        <taxon>Aurantimonadaceae</taxon>
        <taxon>Aureimonas</taxon>
    </lineage>
</organism>
<accession>A0A917DI76</accession>
<dbReference type="AlphaFoldDB" id="A0A917DI76"/>
<keyword evidence="2" id="KW-1185">Reference proteome</keyword>
<protein>
    <submittedName>
        <fullName evidence="1">Uncharacterized protein</fullName>
    </submittedName>
</protein>
<reference evidence="1" key="1">
    <citation type="journal article" date="2014" name="Int. J. Syst. Evol. Microbiol.">
        <title>Complete genome sequence of Corynebacterium casei LMG S-19264T (=DSM 44701T), isolated from a smear-ripened cheese.</title>
        <authorList>
            <consortium name="US DOE Joint Genome Institute (JGI-PGF)"/>
            <person name="Walter F."/>
            <person name="Albersmeier A."/>
            <person name="Kalinowski J."/>
            <person name="Ruckert C."/>
        </authorList>
    </citation>
    <scope>NUCLEOTIDE SEQUENCE</scope>
    <source>
        <strain evidence="1">CGMCC 1.15493</strain>
    </source>
</reference>
<gene>
    <name evidence="1" type="ORF">GCM10011335_51600</name>
</gene>
<name>A0A917DI76_9HYPH</name>
<reference evidence="1" key="2">
    <citation type="submission" date="2020-09" db="EMBL/GenBank/DDBJ databases">
        <authorList>
            <person name="Sun Q."/>
            <person name="Zhou Y."/>
        </authorList>
    </citation>
    <scope>NUCLEOTIDE SEQUENCE</scope>
    <source>
        <strain evidence="1">CGMCC 1.15493</strain>
    </source>
</reference>
<sequence>MQTHFAMRTVLAAAVYAADAAGATVDRLGFGTVTFALSIGAGGDTFTGTKRIDIVAEHSDDGTSFAPIPPEQLDGLIGDGAGVALSLRSAHAAATVHKVAYIGDKRYSRLSVDIVGTHAAGTPVAVLALLGQPQSLPAV</sequence>
<dbReference type="EMBL" id="BMJJ01000020">
    <property type="protein sequence ID" value="GGD42579.1"/>
    <property type="molecule type" value="Genomic_DNA"/>
</dbReference>
<evidence type="ECO:0000313" key="2">
    <source>
        <dbReference type="Proteomes" id="UP000613160"/>
    </source>
</evidence>
<evidence type="ECO:0000313" key="1">
    <source>
        <dbReference type="EMBL" id="GGD42579.1"/>
    </source>
</evidence>
<dbReference type="Proteomes" id="UP000613160">
    <property type="component" value="Unassembled WGS sequence"/>
</dbReference>
<proteinExistence type="predicted"/>
<dbReference type="RefSeq" id="WP_188855317.1">
    <property type="nucleotide sequence ID" value="NZ_BMJJ01000020.1"/>
</dbReference>
<comment type="caution">
    <text evidence="1">The sequence shown here is derived from an EMBL/GenBank/DDBJ whole genome shotgun (WGS) entry which is preliminary data.</text>
</comment>